<dbReference type="EMBL" id="VWRN01000031">
    <property type="protein sequence ID" value="KAA6124451.1"/>
    <property type="molecule type" value="Genomic_DNA"/>
</dbReference>
<evidence type="ECO:0000256" key="3">
    <source>
        <dbReference type="ARBA" id="ARBA00022692"/>
    </source>
</evidence>
<feature type="compositionally biased region" description="Basic and acidic residues" evidence="6">
    <location>
        <begin position="15"/>
        <end position="41"/>
    </location>
</feature>
<dbReference type="AlphaFoldDB" id="A0A5M8AQM1"/>
<feature type="transmembrane region" description="Helical" evidence="7">
    <location>
        <begin position="102"/>
        <end position="127"/>
    </location>
</feature>
<name>A0A5M8AQM1_9BURK</name>
<accession>A0A5M8AQM1</accession>
<evidence type="ECO:0000256" key="7">
    <source>
        <dbReference type="SAM" id="Phobius"/>
    </source>
</evidence>
<keyword evidence="4 7" id="KW-1133">Transmembrane helix</keyword>
<dbReference type="GO" id="GO:0005886">
    <property type="term" value="C:plasma membrane"/>
    <property type="evidence" value="ECO:0007669"/>
    <property type="project" value="UniProtKB-SubCell"/>
</dbReference>
<dbReference type="RefSeq" id="WP_149317477.1">
    <property type="nucleotide sequence ID" value="NZ_CP080293.1"/>
</dbReference>
<reference evidence="8 9" key="1">
    <citation type="submission" date="2019-09" db="EMBL/GenBank/DDBJ databases">
        <title>Isolation of a novel species in the genus Cupriavidus from patients with sepsis using whole genome sequencing.</title>
        <authorList>
            <person name="Kweon O.J."/>
            <person name="Lee M.-K."/>
        </authorList>
    </citation>
    <scope>NUCLEOTIDE SEQUENCE [LARGE SCALE GENOMIC DNA]</scope>
    <source>
        <strain evidence="8 9">MKL-01</strain>
    </source>
</reference>
<evidence type="ECO:0000256" key="1">
    <source>
        <dbReference type="ARBA" id="ARBA00004651"/>
    </source>
</evidence>
<protein>
    <submittedName>
        <fullName evidence="8">ATP synthase subunit I</fullName>
    </submittedName>
</protein>
<keyword evidence="2" id="KW-1003">Cell membrane</keyword>
<keyword evidence="9" id="KW-1185">Reference proteome</keyword>
<feature type="region of interest" description="Disordered" evidence="6">
    <location>
        <begin position="1"/>
        <end position="54"/>
    </location>
</feature>
<gene>
    <name evidence="8" type="ORF">F1599_11060</name>
</gene>
<evidence type="ECO:0000256" key="4">
    <source>
        <dbReference type="ARBA" id="ARBA00022989"/>
    </source>
</evidence>
<dbReference type="Proteomes" id="UP000324324">
    <property type="component" value="Unassembled WGS sequence"/>
</dbReference>
<dbReference type="InterPro" id="IPR005598">
    <property type="entry name" value="ATP_synth_I"/>
</dbReference>
<sequence length="185" mass="20232">MATDPKPPRAGSNTDRTERTSGRQADEWDRDAWDRDDWRDDASDDGPAAPIQPLSHDDAVSLFGERALRPSRMTPGKVVLAQVAVTLLSAIGWAVFGPEAGPYGWSALFGGAVCCVPSAFFAFRLWLARDRASIGGLVVGEAIKVMATVALFVLVVVLYRDLRWVPMLVTFLLALKTYWVALAIR</sequence>
<feature type="transmembrane region" description="Helical" evidence="7">
    <location>
        <begin position="134"/>
        <end position="158"/>
    </location>
</feature>
<evidence type="ECO:0000313" key="8">
    <source>
        <dbReference type="EMBL" id="KAA6124451.1"/>
    </source>
</evidence>
<keyword evidence="3 7" id="KW-0812">Transmembrane</keyword>
<feature type="transmembrane region" description="Helical" evidence="7">
    <location>
        <begin position="78"/>
        <end position="96"/>
    </location>
</feature>
<evidence type="ECO:0000256" key="5">
    <source>
        <dbReference type="ARBA" id="ARBA00023136"/>
    </source>
</evidence>
<feature type="transmembrane region" description="Helical" evidence="7">
    <location>
        <begin position="164"/>
        <end position="184"/>
    </location>
</feature>
<evidence type="ECO:0000256" key="6">
    <source>
        <dbReference type="SAM" id="MobiDB-lite"/>
    </source>
</evidence>
<evidence type="ECO:0000256" key="2">
    <source>
        <dbReference type="ARBA" id="ARBA00022475"/>
    </source>
</evidence>
<comment type="subcellular location">
    <subcellularLocation>
        <location evidence="1">Cell membrane</location>
        <topology evidence="1">Multi-pass membrane protein</topology>
    </subcellularLocation>
</comment>
<organism evidence="8 9">
    <name type="scientific">Cupriavidus cauae</name>
    <dbReference type="NCBI Taxonomy" id="2608999"/>
    <lineage>
        <taxon>Bacteria</taxon>
        <taxon>Pseudomonadati</taxon>
        <taxon>Pseudomonadota</taxon>
        <taxon>Betaproteobacteria</taxon>
        <taxon>Burkholderiales</taxon>
        <taxon>Burkholderiaceae</taxon>
        <taxon>Cupriavidus</taxon>
    </lineage>
</organism>
<proteinExistence type="predicted"/>
<evidence type="ECO:0000313" key="9">
    <source>
        <dbReference type="Proteomes" id="UP000324324"/>
    </source>
</evidence>
<comment type="caution">
    <text evidence="8">The sequence shown here is derived from an EMBL/GenBank/DDBJ whole genome shotgun (WGS) entry which is preliminary data.</text>
</comment>
<keyword evidence="5 7" id="KW-0472">Membrane</keyword>
<dbReference type="Pfam" id="PF03899">
    <property type="entry name" value="ATP-synt_I"/>
    <property type="match status" value="1"/>
</dbReference>